<dbReference type="EnsemblBacteria" id="CAD75069">
    <property type="protein sequence ID" value="CAD75069"/>
    <property type="gene ID" value="RB6905"/>
</dbReference>
<dbReference type="InParanoid" id="Q7UPJ3"/>
<organism evidence="1 2">
    <name type="scientific">Rhodopirellula baltica (strain DSM 10527 / NCIMB 13988 / SH1)</name>
    <dbReference type="NCBI Taxonomy" id="243090"/>
    <lineage>
        <taxon>Bacteria</taxon>
        <taxon>Pseudomonadati</taxon>
        <taxon>Planctomycetota</taxon>
        <taxon>Planctomycetia</taxon>
        <taxon>Pirellulales</taxon>
        <taxon>Pirellulaceae</taxon>
        <taxon>Rhodopirellula</taxon>
    </lineage>
</organism>
<proteinExistence type="predicted"/>
<protein>
    <submittedName>
        <fullName evidence="1">Uncharacterized protein</fullName>
    </submittedName>
</protein>
<dbReference type="EMBL" id="BX294145">
    <property type="protein sequence ID" value="CAD75069.1"/>
    <property type="molecule type" value="Genomic_DNA"/>
</dbReference>
<gene>
    <name evidence="1" type="ordered locus">RB6905</name>
</gene>
<sequence>MLDYDMSALVALIADASFLAGRDGECPRRVFVSVGVAIAYRRLLFEIPAGMKTCATIVRYITKHSSAHANAEAADVIGLLWLLV</sequence>
<dbReference type="PATRIC" id="fig|243090.15.peg.3344"/>
<dbReference type="Proteomes" id="UP000001025">
    <property type="component" value="Chromosome"/>
</dbReference>
<dbReference type="HOGENOM" id="CLU_2525296_0_0_0"/>
<evidence type="ECO:0000313" key="2">
    <source>
        <dbReference type="Proteomes" id="UP000001025"/>
    </source>
</evidence>
<keyword evidence="2" id="KW-1185">Reference proteome</keyword>
<accession>Q7UPJ3</accession>
<evidence type="ECO:0000313" key="1">
    <source>
        <dbReference type="EMBL" id="CAD75069.1"/>
    </source>
</evidence>
<dbReference type="KEGG" id="rba:RB6905"/>
<dbReference type="STRING" id="243090.RB6905"/>
<dbReference type="AlphaFoldDB" id="Q7UPJ3"/>
<reference evidence="1 2" key="1">
    <citation type="journal article" date="2003" name="Proc. Natl. Acad. Sci. U.S.A.">
        <title>Complete genome sequence of the marine planctomycete Pirellula sp. strain 1.</title>
        <authorList>
            <person name="Gloeckner F.O."/>
            <person name="Kube M."/>
            <person name="Bauer M."/>
            <person name="Teeling H."/>
            <person name="Lombardot T."/>
            <person name="Ludwig W."/>
            <person name="Gade D."/>
            <person name="Beck A."/>
            <person name="Borzym K."/>
            <person name="Heitmann K."/>
            <person name="Rabus R."/>
            <person name="Schlesner H."/>
            <person name="Amann R."/>
            <person name="Reinhardt R."/>
        </authorList>
    </citation>
    <scope>NUCLEOTIDE SEQUENCE [LARGE SCALE GENOMIC DNA]</scope>
    <source>
        <strain evidence="2">DSM 10527 / NCIMB 13988 / SH1</strain>
    </source>
</reference>
<dbReference type="AntiFam" id="ANF00003">
    <property type="entry name" value="Shadow ORF"/>
</dbReference>
<name>Q7UPJ3_RHOBA</name>